<proteinExistence type="predicted"/>
<keyword evidence="2" id="KW-1185">Reference proteome</keyword>
<dbReference type="HOGENOM" id="CLU_455121_0_0_1"/>
<reference evidence="1" key="1">
    <citation type="submission" date="2007-07" db="EMBL/GenBank/DDBJ databases">
        <title>PCAP assembly of the Caenorhabditis remanei genome.</title>
        <authorList>
            <consortium name="The Caenorhabditis remanei Sequencing Consortium"/>
            <person name="Wilson R.K."/>
        </authorList>
    </citation>
    <scope>NUCLEOTIDE SEQUENCE [LARGE SCALE GENOMIC DNA]</scope>
    <source>
        <strain evidence="1">PB4641</strain>
    </source>
</reference>
<dbReference type="Proteomes" id="UP000008281">
    <property type="component" value="Unassembled WGS sequence"/>
</dbReference>
<accession>E3NKI5</accession>
<dbReference type="AlphaFoldDB" id="E3NKI5"/>
<sequence length="600" mass="68183">MLGYVKFLNLKWRIFQMLNLEFHVHPFARNAAINNKDPKKLCGEFLNRMIETRLVDTKNILRVHLQSDMDYEDSTAFQSLKNYQRSVIPSDFTRSLALEKTGKGRVLTNKGDKIELDEKPVSHSFACLYTAADGFTELICSYDSSMTRILKTVARDNGANTVYWPIKVPKTVLDLVKNDRRAYCEDLTKLINRLNIKSCYEIRSTIHILPSENDFDEFINSCEIYDIDARRVFDVSLGFFDLEYEQPEWSTIGYHQHFDQGEHISDEQIANVSSDDSFDATPVKSIVMNETARVGSFEFLEQKEIDNVNSNDKLLEKEAITHFESQSPFSFDVVESQGVLRSTRNDEQSDKLQDISADNDAHSFDSFDQIGTEHNEQVAEPAIQQQIIGVDAIISSNHYTEGELLNTNSSSLVLMALNASAMVKTQGELRLASTDEQKVDNDAASFDSFSQIETQHNEQSAEKVVMRVDADVAEYNKQKEIEIIQVVTATSRQSDSTGNDVEVIEKNSEKDAQKLTKEGATEKTKSVKRVLKESEEGVVEKKSRNGANQQCEMEDDIEISVERRHECEAIAISLRQLLLNTRTRGRLIRVLDAQKLSRMA</sequence>
<dbReference type="InParanoid" id="E3NKI5"/>
<protein>
    <submittedName>
        <fullName evidence="1">Uncharacterized protein</fullName>
    </submittedName>
</protein>
<evidence type="ECO:0000313" key="1">
    <source>
        <dbReference type="EMBL" id="EFP02298.1"/>
    </source>
</evidence>
<dbReference type="EMBL" id="DS268806">
    <property type="protein sequence ID" value="EFP02298.1"/>
    <property type="molecule type" value="Genomic_DNA"/>
</dbReference>
<gene>
    <name evidence="1" type="ORF">CRE_29232</name>
</gene>
<organism evidence="2">
    <name type="scientific">Caenorhabditis remanei</name>
    <name type="common">Caenorhabditis vulgaris</name>
    <dbReference type="NCBI Taxonomy" id="31234"/>
    <lineage>
        <taxon>Eukaryota</taxon>
        <taxon>Metazoa</taxon>
        <taxon>Ecdysozoa</taxon>
        <taxon>Nematoda</taxon>
        <taxon>Chromadorea</taxon>
        <taxon>Rhabditida</taxon>
        <taxon>Rhabditina</taxon>
        <taxon>Rhabditomorpha</taxon>
        <taxon>Rhabditoidea</taxon>
        <taxon>Rhabditidae</taxon>
        <taxon>Peloderinae</taxon>
        <taxon>Caenorhabditis</taxon>
    </lineage>
</organism>
<evidence type="ECO:0000313" key="2">
    <source>
        <dbReference type="Proteomes" id="UP000008281"/>
    </source>
</evidence>
<name>E3NKI5_CAERE</name>